<evidence type="ECO:0000313" key="2">
    <source>
        <dbReference type="Proteomes" id="UP000003980"/>
    </source>
</evidence>
<dbReference type="PANTHER" id="PTHR41517">
    <property type="entry name" value="1,2-DIOXYGENASE PROTEIN-RELATED"/>
    <property type="match status" value="1"/>
</dbReference>
<keyword evidence="2" id="KW-1185">Reference proteome</keyword>
<dbReference type="CDD" id="cd02216">
    <property type="entry name" value="cupin_GDO-like_N"/>
    <property type="match status" value="1"/>
</dbReference>
<dbReference type="InterPro" id="IPR014710">
    <property type="entry name" value="RmlC-like_jellyroll"/>
</dbReference>
<keyword evidence="1" id="KW-0223">Dioxygenase</keyword>
<dbReference type="OrthoDB" id="33544at2157"/>
<keyword evidence="1" id="KW-0560">Oxidoreductase</keyword>
<dbReference type="GO" id="GO:0051213">
    <property type="term" value="F:dioxygenase activity"/>
    <property type="evidence" value="ECO:0007669"/>
    <property type="project" value="UniProtKB-KW"/>
</dbReference>
<sequence length="361" mass="41496">MDREKKFKELIEEMKGKNVGTYATAFDKRFSNYPVFTPEPSPFMTPYMWRYEDMKRLAYRLRGVIDPEFTDRVTIHLENPGIKKLSPEFPAPATPTMYAGIQIIAPEDKPPAHRHFTNAFRVGLEFPPEGGYTTVNGVRIRILRGDVVLTPSLTWHDHGNYGKDYAFWYDGLDAPLTFWLGLEWYSFLKDFNGKVIQDVIGTEVDIEGKFSYNYLPLSEPKSEVNPVWYYPYKKTRETLMRMAEKSDGDPHRGIALELINPQTGGPAFPTMSLRYHLIKPGVETKPVQATESLVMFPMEGEATVTLGEGHQTFRLKENDFLTLPPWAKYTVYNEGKVPLILFVQSDAPTYKALGKYREKLH</sequence>
<dbReference type="STRING" id="671065.MetMK1DRAFT_00008130"/>
<dbReference type="eggNOG" id="arCOG03000">
    <property type="taxonomic scope" value="Archaea"/>
</dbReference>
<dbReference type="EMBL" id="JH597761">
    <property type="protein sequence ID" value="EHP70311.1"/>
    <property type="molecule type" value="Genomic_DNA"/>
</dbReference>
<dbReference type="Gene3D" id="2.60.120.10">
    <property type="entry name" value="Jelly Rolls"/>
    <property type="match status" value="1"/>
</dbReference>
<reference evidence="1 2" key="1">
    <citation type="submission" date="2012-01" db="EMBL/GenBank/DDBJ databases">
        <title>Improved High-Quality Draft sequence of Metallosphaera yellowstonensis MK1.</title>
        <authorList>
            <consortium name="US DOE Joint Genome Institute"/>
            <person name="Lucas S."/>
            <person name="Han J."/>
            <person name="Cheng J.-F."/>
            <person name="Goodwin L."/>
            <person name="Pitluck S."/>
            <person name="Peters L."/>
            <person name="Teshima H."/>
            <person name="Detter J.C."/>
            <person name="Han C."/>
            <person name="Tapia R."/>
            <person name="Land M."/>
            <person name="Hauser L."/>
            <person name="Kyrpides N."/>
            <person name="Kozubal M."/>
            <person name="Macur R.E."/>
            <person name="Jay Z."/>
            <person name="Inskeep W."/>
            <person name="Woyke T."/>
        </authorList>
    </citation>
    <scope>NUCLEOTIDE SEQUENCE [LARGE SCALE GENOMIC DNA]</scope>
    <source>
        <strain evidence="1 2">MK1</strain>
    </source>
</reference>
<dbReference type="RefSeq" id="WP_009070940.1">
    <property type="nucleotide sequence ID" value="NZ_JH597761.1"/>
</dbReference>
<dbReference type="InterPro" id="IPR047183">
    <property type="entry name" value="GDO-like"/>
</dbReference>
<name>H2C240_9CREN</name>
<dbReference type="AlphaFoldDB" id="H2C240"/>
<organism evidence="1 2">
    <name type="scientific">Metallosphaera yellowstonensis MK1</name>
    <dbReference type="NCBI Taxonomy" id="671065"/>
    <lineage>
        <taxon>Archaea</taxon>
        <taxon>Thermoproteota</taxon>
        <taxon>Thermoprotei</taxon>
        <taxon>Sulfolobales</taxon>
        <taxon>Sulfolobaceae</taxon>
        <taxon>Metallosphaera</taxon>
    </lineage>
</organism>
<evidence type="ECO:0000313" key="1">
    <source>
        <dbReference type="EMBL" id="EHP70311.1"/>
    </source>
</evidence>
<accession>H2C240</accession>
<dbReference type="HOGENOM" id="CLU_060572_0_0_2"/>
<protein>
    <submittedName>
        <fullName evidence="1">Gentisate 1,2-dioxygenase</fullName>
    </submittedName>
</protein>
<dbReference type="PANTHER" id="PTHR41517:SF1">
    <property type="entry name" value="CUPIN"/>
    <property type="match status" value="1"/>
</dbReference>
<gene>
    <name evidence="1" type="ORF">MetMK1DRAFT_00008130</name>
</gene>
<dbReference type="SUPFAM" id="SSF51182">
    <property type="entry name" value="RmlC-like cupins"/>
    <property type="match status" value="1"/>
</dbReference>
<dbReference type="InterPro" id="IPR011051">
    <property type="entry name" value="RmlC_Cupin_sf"/>
</dbReference>
<dbReference type="Proteomes" id="UP000003980">
    <property type="component" value="Unassembled WGS sequence"/>
</dbReference>
<proteinExistence type="predicted"/>